<dbReference type="CDD" id="cd06911">
    <property type="entry name" value="VirB9_CagX_TrbG"/>
    <property type="match status" value="1"/>
</dbReference>
<feature type="signal peptide" evidence="3">
    <location>
        <begin position="1"/>
        <end position="21"/>
    </location>
</feature>
<comment type="caution">
    <text evidence="4">The sequence shown here is derived from an EMBL/GenBank/DDBJ whole genome shotgun (WGS) entry which is preliminary data.</text>
</comment>
<evidence type="ECO:0000313" key="5">
    <source>
        <dbReference type="Proteomes" id="UP000004925"/>
    </source>
</evidence>
<evidence type="ECO:0000256" key="3">
    <source>
        <dbReference type="SAM" id="SignalP"/>
    </source>
</evidence>
<dbReference type="RefSeq" id="WP_032843458.1">
    <property type="nucleotide sequence ID" value="NZ_KQ235735.1"/>
</dbReference>
<dbReference type="EMBL" id="ACDE02000013">
    <property type="protein sequence ID" value="EEO39309.2"/>
    <property type="molecule type" value="Genomic_DNA"/>
</dbReference>
<evidence type="ECO:0000256" key="1">
    <source>
        <dbReference type="ARBA" id="ARBA00006135"/>
    </source>
</evidence>
<dbReference type="eggNOG" id="COG3504">
    <property type="taxonomic scope" value="Bacteria"/>
</dbReference>
<sequence>MKKKCILAIIGIFLMSFNTFSDSTIQDNKEVLTEITPGPAKIVSGYKGAKEGVQTVFTYSEDSMYTIYTRVNYITSILLQPGESVGFVGGGDTARWRRATARTGSSDGEREVIYIKPTSIGLKTNLIINTNKRTYQINLISDKNLYNPLIKWQYPDDEMVKQIKIQNDLKVKEENEEKIDMDNLNYDYTLSTNKYRFSPSQVFDDGKKTIIILKENLQELPVLYILDDSKEGYVVNYRIKGQGKQLIVDRLFDKAELVLDRKKVIIKKKK</sequence>
<dbReference type="AlphaFoldDB" id="A0A0M1VRQ4"/>
<dbReference type="Gene3D" id="2.60.40.2500">
    <property type="match status" value="1"/>
</dbReference>
<protein>
    <submittedName>
        <fullName evidence="4">P-type conjugative transfer protein TrbG</fullName>
    </submittedName>
</protein>
<gene>
    <name evidence="4" type="ORF">FSCG_00022</name>
</gene>
<dbReference type="InterPro" id="IPR010258">
    <property type="entry name" value="Conjugal_tfr_TrbG/VirB9/CagX"/>
</dbReference>
<evidence type="ECO:0000256" key="2">
    <source>
        <dbReference type="ARBA" id="ARBA00022729"/>
    </source>
</evidence>
<dbReference type="InterPro" id="IPR033645">
    <property type="entry name" value="VirB9/CagX/TrbG_C"/>
</dbReference>
<dbReference type="InterPro" id="IPR038161">
    <property type="entry name" value="VirB9/CagX/TrbG_C_sf"/>
</dbReference>
<proteinExistence type="inferred from homology"/>
<accession>A0A0M1VRQ4</accession>
<comment type="similarity">
    <text evidence="1">Belongs to the TrbG/VirB9 family.</text>
</comment>
<reference evidence="4 5" key="1">
    <citation type="submission" date="2011-10" db="EMBL/GenBank/DDBJ databases">
        <title>The Genome Sequence of Fusobacterium sp. 4_1_13.</title>
        <authorList>
            <consortium name="The Broad Institute Genome Sequencing Platform"/>
            <person name="Earl A."/>
            <person name="Ward D."/>
            <person name="Feldgarden M."/>
            <person name="Gevers D."/>
            <person name="Strauss J."/>
            <person name="Ambrose C."/>
            <person name="Allen-Vercoe E."/>
            <person name="Young S.K."/>
            <person name="Zeng Q."/>
            <person name="Gargeya S."/>
            <person name="Fitzgerald M."/>
            <person name="Haas B."/>
            <person name="Abouelleil A."/>
            <person name="Alvarado L."/>
            <person name="Arachchi H.M."/>
            <person name="Berlin A."/>
            <person name="Brown A."/>
            <person name="Chapman S.B."/>
            <person name="Chen Z."/>
            <person name="Dunbar C."/>
            <person name="Freedman E."/>
            <person name="Gearin G."/>
            <person name="Goldberg J."/>
            <person name="Griggs A."/>
            <person name="Gujja S."/>
            <person name="Heiman D."/>
            <person name="Howarth C."/>
            <person name="Larson L."/>
            <person name="Lui A."/>
            <person name="MacDonald P.J."/>
            <person name="Montmayeur A."/>
            <person name="Murphy C."/>
            <person name="Neiman D."/>
            <person name="Pearson M."/>
            <person name="Priest M."/>
            <person name="Roberts A."/>
            <person name="Saif S."/>
            <person name="Shea T."/>
            <person name="Shenoy N."/>
            <person name="Sisk P."/>
            <person name="Stolte C."/>
            <person name="Sykes S."/>
            <person name="Wortman J."/>
            <person name="Nusbaum C."/>
            <person name="Birren B."/>
        </authorList>
    </citation>
    <scope>NUCLEOTIDE SEQUENCE [LARGE SCALE GENOMIC DNA]</scope>
    <source>
        <strain evidence="4 5">4_1_13</strain>
    </source>
</reference>
<dbReference type="Pfam" id="PF03524">
    <property type="entry name" value="CagX"/>
    <property type="match status" value="1"/>
</dbReference>
<feature type="chain" id="PRO_5005624889" evidence="3">
    <location>
        <begin position="22"/>
        <end position="270"/>
    </location>
</feature>
<dbReference type="Proteomes" id="UP000004925">
    <property type="component" value="Unassembled WGS sequence"/>
</dbReference>
<evidence type="ECO:0000313" key="4">
    <source>
        <dbReference type="EMBL" id="EEO39309.2"/>
    </source>
</evidence>
<organism evidence="4 5">
    <name type="scientific">Fusobacterium vincentii 4_1_13</name>
    <dbReference type="NCBI Taxonomy" id="469606"/>
    <lineage>
        <taxon>Bacteria</taxon>
        <taxon>Fusobacteriati</taxon>
        <taxon>Fusobacteriota</taxon>
        <taxon>Fusobacteriia</taxon>
        <taxon>Fusobacteriales</taxon>
        <taxon>Fusobacteriaceae</taxon>
        <taxon>Fusobacterium</taxon>
    </lineage>
</organism>
<name>A0A0M1VRQ4_FUSVC</name>
<keyword evidence="2 3" id="KW-0732">Signal</keyword>